<keyword evidence="2" id="KW-1185">Reference proteome</keyword>
<dbReference type="RefSeq" id="WP_390227506.1">
    <property type="nucleotide sequence ID" value="NZ_JBHSCN010000003.1"/>
</dbReference>
<protein>
    <recommendedName>
        <fullName evidence="3">DUF4254 domain-containing protein</fullName>
    </recommendedName>
</protein>
<proteinExistence type="predicted"/>
<dbReference type="EMBL" id="JBHSCN010000003">
    <property type="protein sequence ID" value="MFC4242636.1"/>
    <property type="molecule type" value="Genomic_DNA"/>
</dbReference>
<dbReference type="Proteomes" id="UP001595900">
    <property type="component" value="Unassembled WGS sequence"/>
</dbReference>
<gene>
    <name evidence="1" type="ORF">ACFOYW_04560</name>
</gene>
<comment type="caution">
    <text evidence="1">The sequence shown here is derived from an EMBL/GenBank/DDBJ whole genome shotgun (WGS) entry which is preliminary data.</text>
</comment>
<evidence type="ECO:0008006" key="3">
    <source>
        <dbReference type="Google" id="ProtNLM"/>
    </source>
</evidence>
<evidence type="ECO:0000313" key="2">
    <source>
        <dbReference type="Proteomes" id="UP001595900"/>
    </source>
</evidence>
<evidence type="ECO:0000313" key="1">
    <source>
        <dbReference type="EMBL" id="MFC4242636.1"/>
    </source>
</evidence>
<sequence>MAETLASVLRAAGVSAAWLVEDGLLSLDEPVSCPQPDLLAVRWWPGSHPTLDELGRLVDGFLPRETTIIDDWDIGLDRVMVGIGRLFDDRLCDRFQQAFDEVDRIVPRRTQDTWVPRESRDMLKSVRAICNRLAGAMDAIPEPPSDWGDEFRQTRQQLAAVWARLWPEIERIEVEDWACRVLRVGRGVSARYGFRSGNIAERR</sequence>
<accession>A0ABV8Q2I3</accession>
<name>A0ABV8Q2I3_9MICO</name>
<reference evidence="2" key="1">
    <citation type="journal article" date="2019" name="Int. J. Syst. Evol. Microbiol.">
        <title>The Global Catalogue of Microorganisms (GCM) 10K type strain sequencing project: providing services to taxonomists for standard genome sequencing and annotation.</title>
        <authorList>
            <consortium name="The Broad Institute Genomics Platform"/>
            <consortium name="The Broad Institute Genome Sequencing Center for Infectious Disease"/>
            <person name="Wu L."/>
            <person name="Ma J."/>
        </authorList>
    </citation>
    <scope>NUCLEOTIDE SEQUENCE [LARGE SCALE GENOMIC DNA]</scope>
    <source>
        <strain evidence="2">CGMCC 1.10363</strain>
    </source>
</reference>
<organism evidence="1 2">
    <name type="scientific">Gryllotalpicola reticulitermitis</name>
    <dbReference type="NCBI Taxonomy" id="1184153"/>
    <lineage>
        <taxon>Bacteria</taxon>
        <taxon>Bacillati</taxon>
        <taxon>Actinomycetota</taxon>
        <taxon>Actinomycetes</taxon>
        <taxon>Micrococcales</taxon>
        <taxon>Microbacteriaceae</taxon>
        <taxon>Gryllotalpicola</taxon>
    </lineage>
</organism>